<dbReference type="Gene3D" id="1.20.140.40">
    <property type="entry name" value="Invertase/pectin methylesterase inhibitor family protein"/>
    <property type="match status" value="1"/>
</dbReference>
<gene>
    <name evidence="9" type="ORF">LUZ61_019454</name>
</gene>
<name>A0AAD5ZBE9_9POAL</name>
<comment type="similarity">
    <text evidence="1">In the N-terminal section; belongs to the PMEI family.</text>
</comment>
<dbReference type="CDD" id="cd15798">
    <property type="entry name" value="PMEI-like_3"/>
    <property type="match status" value="1"/>
</dbReference>
<proteinExistence type="inferred from homology"/>
<comment type="similarity">
    <text evidence="2">In the C-terminal section; belongs to the pectinesterase family.</text>
</comment>
<organism evidence="9 10">
    <name type="scientific">Rhynchospora tenuis</name>
    <dbReference type="NCBI Taxonomy" id="198213"/>
    <lineage>
        <taxon>Eukaryota</taxon>
        <taxon>Viridiplantae</taxon>
        <taxon>Streptophyta</taxon>
        <taxon>Embryophyta</taxon>
        <taxon>Tracheophyta</taxon>
        <taxon>Spermatophyta</taxon>
        <taxon>Magnoliopsida</taxon>
        <taxon>Liliopsida</taxon>
        <taxon>Poales</taxon>
        <taxon>Cyperaceae</taxon>
        <taxon>Cyperoideae</taxon>
        <taxon>Rhynchosporeae</taxon>
        <taxon>Rhynchospora</taxon>
    </lineage>
</organism>
<keyword evidence="4 7" id="KW-0732">Signal</keyword>
<feature type="signal peptide" evidence="7">
    <location>
        <begin position="1"/>
        <end position="21"/>
    </location>
</feature>
<dbReference type="EC" id="3.1.1.11" evidence="3"/>
<dbReference type="Proteomes" id="UP001210211">
    <property type="component" value="Unassembled WGS sequence"/>
</dbReference>
<dbReference type="GO" id="GO:0004857">
    <property type="term" value="F:enzyme inhibitor activity"/>
    <property type="evidence" value="ECO:0007669"/>
    <property type="project" value="InterPro"/>
</dbReference>
<evidence type="ECO:0000256" key="7">
    <source>
        <dbReference type="SAM" id="SignalP"/>
    </source>
</evidence>
<dbReference type="GO" id="GO:0030599">
    <property type="term" value="F:pectinesterase activity"/>
    <property type="evidence" value="ECO:0007669"/>
    <property type="project" value="UniProtKB-EC"/>
</dbReference>
<sequence length="197" mass="21108">MAMPSTLTLAIALLLFTTSHGARMLPQTETNTEFIKTSCNTTTYPALCFSSLSSYASKIQTSPLQMASTALSVSLVGARLSSAAMTQMSAAHGINPHDKEAMRDCMDTLGDAMDELKQSTETMSHLGGKTIGYQINSIQTWVSAALTDYNTCMDGFRASGVNVRKEVRSHVLNTLHLTSNALDLINGLSSTIIHSVP</sequence>
<dbReference type="FunFam" id="1.20.140.40:FF:000010">
    <property type="entry name" value="Pectinesterase"/>
    <property type="match status" value="1"/>
</dbReference>
<keyword evidence="5" id="KW-1015">Disulfide bond</keyword>
<dbReference type="SUPFAM" id="SSF101148">
    <property type="entry name" value="Plant invertase/pectin methylesterase inhibitor"/>
    <property type="match status" value="1"/>
</dbReference>
<dbReference type="InterPro" id="IPR051955">
    <property type="entry name" value="PME_Inhibitor"/>
</dbReference>
<evidence type="ECO:0000313" key="9">
    <source>
        <dbReference type="EMBL" id="KAJ3690290.1"/>
    </source>
</evidence>
<dbReference type="InterPro" id="IPR006501">
    <property type="entry name" value="Pectinesterase_inhib_dom"/>
</dbReference>
<dbReference type="AlphaFoldDB" id="A0AAD5ZBE9"/>
<dbReference type="InterPro" id="IPR035513">
    <property type="entry name" value="Invertase/methylesterase_inhib"/>
</dbReference>
<feature type="chain" id="PRO_5042200853" description="pectinesterase" evidence="7">
    <location>
        <begin position="22"/>
        <end position="197"/>
    </location>
</feature>
<evidence type="ECO:0000256" key="2">
    <source>
        <dbReference type="ARBA" id="ARBA00007786"/>
    </source>
</evidence>
<evidence type="ECO:0000256" key="4">
    <source>
        <dbReference type="ARBA" id="ARBA00022729"/>
    </source>
</evidence>
<evidence type="ECO:0000313" key="10">
    <source>
        <dbReference type="Proteomes" id="UP001210211"/>
    </source>
</evidence>
<dbReference type="Pfam" id="PF04043">
    <property type="entry name" value="PMEI"/>
    <property type="match status" value="1"/>
</dbReference>
<dbReference type="EMBL" id="JAMRDG010000002">
    <property type="protein sequence ID" value="KAJ3690290.1"/>
    <property type="molecule type" value="Genomic_DNA"/>
</dbReference>
<evidence type="ECO:0000256" key="5">
    <source>
        <dbReference type="ARBA" id="ARBA00023157"/>
    </source>
</evidence>
<comment type="caution">
    <text evidence="9">The sequence shown here is derived from an EMBL/GenBank/DDBJ whole genome shotgun (WGS) entry which is preliminary data.</text>
</comment>
<feature type="domain" description="Pectinesterase inhibitor" evidence="8">
    <location>
        <begin position="30"/>
        <end position="184"/>
    </location>
</feature>
<evidence type="ECO:0000256" key="6">
    <source>
        <dbReference type="ARBA" id="ARBA00023180"/>
    </source>
</evidence>
<evidence type="ECO:0000256" key="3">
    <source>
        <dbReference type="ARBA" id="ARBA00013229"/>
    </source>
</evidence>
<accession>A0AAD5ZBE9</accession>
<evidence type="ECO:0000256" key="1">
    <source>
        <dbReference type="ARBA" id="ARBA00006027"/>
    </source>
</evidence>
<dbReference type="PANTHER" id="PTHR31080:SF161">
    <property type="entry name" value="OS10G0508700 PROTEIN"/>
    <property type="match status" value="1"/>
</dbReference>
<reference evidence="9 10" key="1">
    <citation type="journal article" date="2022" name="Cell">
        <title>Repeat-based holocentromeres influence genome architecture and karyotype evolution.</title>
        <authorList>
            <person name="Hofstatter P.G."/>
            <person name="Thangavel G."/>
            <person name="Lux T."/>
            <person name="Neumann P."/>
            <person name="Vondrak T."/>
            <person name="Novak P."/>
            <person name="Zhang M."/>
            <person name="Costa L."/>
            <person name="Castellani M."/>
            <person name="Scott A."/>
            <person name="Toegelov H."/>
            <person name="Fuchs J."/>
            <person name="Mata-Sucre Y."/>
            <person name="Dias Y."/>
            <person name="Vanzela A.L.L."/>
            <person name="Huettel B."/>
            <person name="Almeida C.C.S."/>
            <person name="Simkova H."/>
            <person name="Souza G."/>
            <person name="Pedrosa-Harand A."/>
            <person name="Macas J."/>
            <person name="Mayer K.F.X."/>
            <person name="Houben A."/>
            <person name="Marques A."/>
        </authorList>
    </citation>
    <scope>NUCLEOTIDE SEQUENCE [LARGE SCALE GENOMIC DNA]</scope>
    <source>
        <strain evidence="9">RhyTen1mFocal</strain>
    </source>
</reference>
<keyword evidence="10" id="KW-1185">Reference proteome</keyword>
<evidence type="ECO:0000259" key="8">
    <source>
        <dbReference type="SMART" id="SM00856"/>
    </source>
</evidence>
<dbReference type="PANTHER" id="PTHR31080">
    <property type="entry name" value="PECTINESTERASE INHIBITOR-LIKE"/>
    <property type="match status" value="1"/>
</dbReference>
<protein>
    <recommendedName>
        <fullName evidence="3">pectinesterase</fullName>
        <ecNumber evidence="3">3.1.1.11</ecNumber>
    </recommendedName>
</protein>
<keyword evidence="6" id="KW-0325">Glycoprotein</keyword>
<dbReference type="SMART" id="SM00856">
    <property type="entry name" value="PMEI"/>
    <property type="match status" value="1"/>
</dbReference>
<dbReference type="NCBIfam" id="TIGR01614">
    <property type="entry name" value="PME_inhib"/>
    <property type="match status" value="1"/>
</dbReference>